<dbReference type="Proteomes" id="UP000439903">
    <property type="component" value="Unassembled WGS sequence"/>
</dbReference>
<accession>A0A8H3WYD6</accession>
<dbReference type="Pfam" id="PF07534">
    <property type="entry name" value="TLD"/>
    <property type="match status" value="1"/>
</dbReference>
<evidence type="ECO:0000313" key="2">
    <source>
        <dbReference type="EMBL" id="KAF0366323.1"/>
    </source>
</evidence>
<feature type="domain" description="TLDc" evidence="1">
    <location>
        <begin position="101"/>
        <end position="198"/>
    </location>
</feature>
<dbReference type="InterPro" id="IPR006571">
    <property type="entry name" value="TLDc_dom"/>
</dbReference>
<reference evidence="2 3" key="1">
    <citation type="journal article" date="2019" name="Environ. Microbiol.">
        <title>At the nexus of three kingdoms: the genome of the mycorrhizal fungus Gigaspora margarita provides insights into plant, endobacterial and fungal interactions.</title>
        <authorList>
            <person name="Venice F."/>
            <person name="Ghignone S."/>
            <person name="Salvioli di Fossalunga A."/>
            <person name="Amselem J."/>
            <person name="Novero M."/>
            <person name="Xianan X."/>
            <person name="Sedzielewska Toro K."/>
            <person name="Morin E."/>
            <person name="Lipzen A."/>
            <person name="Grigoriev I.V."/>
            <person name="Henrissat B."/>
            <person name="Martin F.M."/>
            <person name="Bonfante P."/>
        </authorList>
    </citation>
    <scope>NUCLEOTIDE SEQUENCE [LARGE SCALE GENOMIC DNA]</scope>
    <source>
        <strain evidence="2 3">BEG34</strain>
    </source>
</reference>
<organism evidence="2 3">
    <name type="scientific">Gigaspora margarita</name>
    <dbReference type="NCBI Taxonomy" id="4874"/>
    <lineage>
        <taxon>Eukaryota</taxon>
        <taxon>Fungi</taxon>
        <taxon>Fungi incertae sedis</taxon>
        <taxon>Mucoromycota</taxon>
        <taxon>Glomeromycotina</taxon>
        <taxon>Glomeromycetes</taxon>
        <taxon>Diversisporales</taxon>
        <taxon>Gigasporaceae</taxon>
        <taxon>Gigaspora</taxon>
    </lineage>
</organism>
<comment type="caution">
    <text evidence="2">The sequence shown here is derived from an EMBL/GenBank/DDBJ whole genome shotgun (WGS) entry which is preliminary data.</text>
</comment>
<proteinExistence type="predicted"/>
<dbReference type="PROSITE" id="PS51886">
    <property type="entry name" value="TLDC"/>
    <property type="match status" value="1"/>
</dbReference>
<dbReference type="AlphaFoldDB" id="A0A8H3WYD6"/>
<protein>
    <submittedName>
        <fullName evidence="2">Kelch-like protein 17</fullName>
    </submittedName>
</protein>
<dbReference type="OrthoDB" id="2359554at2759"/>
<evidence type="ECO:0000313" key="3">
    <source>
        <dbReference type="Proteomes" id="UP000439903"/>
    </source>
</evidence>
<evidence type="ECO:0000259" key="1">
    <source>
        <dbReference type="PROSITE" id="PS51886"/>
    </source>
</evidence>
<keyword evidence="3" id="KW-1185">Reference proteome</keyword>
<sequence>MKYNDTKQIINFQSLLKSFEFYDILIQGAQVLCLKELCDYIENIVVEQTDLIKKHISLINRKGLSGFTKLAELVRTVTNISITNSTYAINLPKRQLSIQLNLIEQEHIVLTVKWINDISNLNPPSFYTFNLLQRASRHGSSSKKFHDQCDSKGATLLIIRVKGTGKILGGYNPIDWYKETSKNVYHSTSTSFIFSLNL</sequence>
<gene>
    <name evidence="2" type="ORF">F8M41_013625</name>
</gene>
<name>A0A8H3WYD6_GIGMA</name>
<dbReference type="EMBL" id="WTPW01002774">
    <property type="protein sequence ID" value="KAF0366323.1"/>
    <property type="molecule type" value="Genomic_DNA"/>
</dbReference>